<evidence type="ECO:0000313" key="3">
    <source>
        <dbReference type="Proteomes" id="UP000594261"/>
    </source>
</evidence>
<dbReference type="Proteomes" id="UP000594261">
    <property type="component" value="Chromosome 4"/>
</dbReference>
<feature type="domain" description="DUF4283" evidence="1">
    <location>
        <begin position="103"/>
        <end position="177"/>
    </location>
</feature>
<evidence type="ECO:0000313" key="2">
    <source>
        <dbReference type="EnsemblPlants" id="QL04p060413:mrna:CDS:1"/>
    </source>
</evidence>
<name>A0A7N2LGT5_QUELO</name>
<dbReference type="Pfam" id="PF14111">
    <property type="entry name" value="DUF4283"/>
    <property type="match status" value="1"/>
</dbReference>
<keyword evidence="3" id="KW-1185">Reference proteome</keyword>
<dbReference type="InterPro" id="IPR025558">
    <property type="entry name" value="DUF4283"/>
</dbReference>
<evidence type="ECO:0000259" key="1">
    <source>
        <dbReference type="Pfam" id="PF14111"/>
    </source>
</evidence>
<sequence length="190" mass="21386">MVELFHWPASAVIFPDSLVKSAPLFAFLSTFPIYFSLSILLFPPYSPSISLKQPPSISLKQLYLFLLALSMDDVTKKWEKLSLTDVEGNGCALIDGVIDDSFALVAKFFTKRKINLEAVARTFRSVWKSDGDFEFRDLGNNKALIVFTGEVDMNRVLLQSPLTFDKYLLVLHRLGENECVSSVCCDKAFL</sequence>
<protein>
    <recommendedName>
        <fullName evidence="1">DUF4283 domain-containing protein</fullName>
    </recommendedName>
</protein>
<dbReference type="Gramene" id="QL04p060413:mrna">
    <property type="protein sequence ID" value="QL04p060413:mrna:CDS:1"/>
    <property type="gene ID" value="QL04p060413"/>
</dbReference>
<dbReference type="InParanoid" id="A0A7N2LGT5"/>
<accession>A0A7N2LGT5</accession>
<dbReference type="EMBL" id="LRBV02000004">
    <property type="status" value="NOT_ANNOTATED_CDS"/>
    <property type="molecule type" value="Genomic_DNA"/>
</dbReference>
<reference evidence="2" key="2">
    <citation type="submission" date="2021-01" db="UniProtKB">
        <authorList>
            <consortium name="EnsemblPlants"/>
        </authorList>
    </citation>
    <scope>IDENTIFICATION</scope>
</reference>
<organism evidence="2 3">
    <name type="scientific">Quercus lobata</name>
    <name type="common">Valley oak</name>
    <dbReference type="NCBI Taxonomy" id="97700"/>
    <lineage>
        <taxon>Eukaryota</taxon>
        <taxon>Viridiplantae</taxon>
        <taxon>Streptophyta</taxon>
        <taxon>Embryophyta</taxon>
        <taxon>Tracheophyta</taxon>
        <taxon>Spermatophyta</taxon>
        <taxon>Magnoliopsida</taxon>
        <taxon>eudicotyledons</taxon>
        <taxon>Gunneridae</taxon>
        <taxon>Pentapetalae</taxon>
        <taxon>rosids</taxon>
        <taxon>fabids</taxon>
        <taxon>Fagales</taxon>
        <taxon>Fagaceae</taxon>
        <taxon>Quercus</taxon>
    </lineage>
</organism>
<dbReference type="AlphaFoldDB" id="A0A7N2LGT5"/>
<dbReference type="EnsemblPlants" id="QL04p060413:mrna">
    <property type="protein sequence ID" value="QL04p060413:mrna:CDS:1"/>
    <property type="gene ID" value="QL04p060413"/>
</dbReference>
<proteinExistence type="predicted"/>
<reference evidence="2 3" key="1">
    <citation type="journal article" date="2016" name="G3 (Bethesda)">
        <title>First Draft Assembly and Annotation of the Genome of a California Endemic Oak Quercus lobata Nee (Fagaceae).</title>
        <authorList>
            <person name="Sork V.L."/>
            <person name="Fitz-Gibbon S.T."/>
            <person name="Puiu D."/>
            <person name="Crepeau M."/>
            <person name="Gugger P.F."/>
            <person name="Sherman R."/>
            <person name="Stevens K."/>
            <person name="Langley C.H."/>
            <person name="Pellegrini M."/>
            <person name="Salzberg S.L."/>
        </authorList>
    </citation>
    <scope>NUCLEOTIDE SEQUENCE [LARGE SCALE GENOMIC DNA]</scope>
    <source>
        <strain evidence="2 3">cv. SW786</strain>
    </source>
</reference>